<dbReference type="PANTHER" id="PTHR30349:SF64">
    <property type="entry name" value="PROPHAGE INTEGRASE INTD-RELATED"/>
    <property type="match status" value="1"/>
</dbReference>
<dbReference type="RefSeq" id="WP_089790986.1">
    <property type="nucleotide sequence ID" value="NZ_FOIU01000001.1"/>
</dbReference>
<sequence length="437" mass="51507">MANIEFGVYSKKVPVNLNIRFYHNKIDINAKTNIFIFDSDFKFKKISKGKKSSRSVDIVNADVREKTDKLKRNVFDRFIEDFPKGNKIDSDWLIKIINDFHERPEGEDDPRYYFYPFAKQFIKESETKINPRTGTLLDHKTITRHYYTLGLINDFQDYLGQKLRITDIGLDFHNKFIYYMKEVCTSYSNTTIDKQLTTVKQYIREAEQKGYKINPEIKSRNFTIKKDETIDTYLNEEEIDLIFNYDLSGNEELNEVRDLFITGLWTGLRISDLKRINSFDISNNRIKIVETEKTGSFVEIPIHPHLKQIIEKREGVLPKVTQHKFNEDVKVLCELVGITEVILGGLKNPETNRKEKGYYPKFKLISSHTCRRSFVSNHYGKLDDKTVMAITGHKSHSTFLDYVKTSKREHAEKLEKYWTEQEETKKAKRTQVKPKKK</sequence>
<feature type="domain" description="Phage integrase SAM-like" evidence="3">
    <location>
        <begin position="114"/>
        <end position="212"/>
    </location>
</feature>
<dbReference type="InterPro" id="IPR011010">
    <property type="entry name" value="DNA_brk_join_enz"/>
</dbReference>
<dbReference type="GO" id="GO:0003677">
    <property type="term" value="F:DNA binding"/>
    <property type="evidence" value="ECO:0007669"/>
    <property type="project" value="UniProtKB-KW"/>
</dbReference>
<keyword evidence="2" id="KW-0233">DNA recombination</keyword>
<dbReference type="InterPro" id="IPR010998">
    <property type="entry name" value="Integrase_recombinase_N"/>
</dbReference>
<protein>
    <submittedName>
        <fullName evidence="4">Site-specific recombinase XerD</fullName>
    </submittedName>
</protein>
<dbReference type="EMBL" id="FOIU01000001">
    <property type="protein sequence ID" value="SEW10931.1"/>
    <property type="molecule type" value="Genomic_DNA"/>
</dbReference>
<keyword evidence="5" id="KW-1185">Reference proteome</keyword>
<evidence type="ECO:0000256" key="1">
    <source>
        <dbReference type="ARBA" id="ARBA00023125"/>
    </source>
</evidence>
<dbReference type="InterPro" id="IPR050090">
    <property type="entry name" value="Tyrosine_recombinase_XerCD"/>
</dbReference>
<evidence type="ECO:0000259" key="3">
    <source>
        <dbReference type="Pfam" id="PF13102"/>
    </source>
</evidence>
<dbReference type="Gene3D" id="1.10.150.130">
    <property type="match status" value="1"/>
</dbReference>
<dbReference type="Pfam" id="PF13102">
    <property type="entry name" value="Phage_int_SAM_5"/>
    <property type="match status" value="1"/>
</dbReference>
<organism evidence="4 5">
    <name type="scientific">Chryseobacterium wanjuense</name>
    <dbReference type="NCBI Taxonomy" id="356305"/>
    <lineage>
        <taxon>Bacteria</taxon>
        <taxon>Pseudomonadati</taxon>
        <taxon>Bacteroidota</taxon>
        <taxon>Flavobacteriia</taxon>
        <taxon>Flavobacteriales</taxon>
        <taxon>Weeksellaceae</taxon>
        <taxon>Chryseobacterium group</taxon>
        <taxon>Chryseobacterium</taxon>
    </lineage>
</organism>
<keyword evidence="1" id="KW-0238">DNA-binding</keyword>
<evidence type="ECO:0000313" key="5">
    <source>
        <dbReference type="Proteomes" id="UP000199469"/>
    </source>
</evidence>
<dbReference type="Gene3D" id="1.10.443.10">
    <property type="entry name" value="Intergrase catalytic core"/>
    <property type="match status" value="1"/>
</dbReference>
<accession>A0A1I0P9Y1</accession>
<name>A0A1I0P9Y1_9FLAO</name>
<dbReference type="InterPro" id="IPR025269">
    <property type="entry name" value="SAM-like_dom"/>
</dbReference>
<dbReference type="SUPFAM" id="SSF56349">
    <property type="entry name" value="DNA breaking-rejoining enzymes"/>
    <property type="match status" value="1"/>
</dbReference>
<dbReference type="Proteomes" id="UP000199469">
    <property type="component" value="Unassembled WGS sequence"/>
</dbReference>
<dbReference type="AlphaFoldDB" id="A0A1I0P9Y1"/>
<dbReference type="GO" id="GO:0015074">
    <property type="term" value="P:DNA integration"/>
    <property type="evidence" value="ECO:0007669"/>
    <property type="project" value="InterPro"/>
</dbReference>
<gene>
    <name evidence="4" type="ORF">SAMN05421841_1076</name>
</gene>
<evidence type="ECO:0000313" key="4">
    <source>
        <dbReference type="EMBL" id="SEW10931.1"/>
    </source>
</evidence>
<dbReference type="GO" id="GO:0006310">
    <property type="term" value="P:DNA recombination"/>
    <property type="evidence" value="ECO:0007669"/>
    <property type="project" value="UniProtKB-KW"/>
</dbReference>
<reference evidence="5" key="1">
    <citation type="submission" date="2016-10" db="EMBL/GenBank/DDBJ databases">
        <authorList>
            <person name="Varghese N."/>
            <person name="Submissions S."/>
        </authorList>
    </citation>
    <scope>NUCLEOTIDE SEQUENCE [LARGE SCALE GENOMIC DNA]</scope>
    <source>
        <strain evidence="5">DSM 17724</strain>
    </source>
</reference>
<evidence type="ECO:0000256" key="2">
    <source>
        <dbReference type="ARBA" id="ARBA00023172"/>
    </source>
</evidence>
<dbReference type="PANTHER" id="PTHR30349">
    <property type="entry name" value="PHAGE INTEGRASE-RELATED"/>
    <property type="match status" value="1"/>
</dbReference>
<dbReference type="InterPro" id="IPR013762">
    <property type="entry name" value="Integrase-like_cat_sf"/>
</dbReference>
<dbReference type="OrthoDB" id="1493636at2"/>
<proteinExistence type="predicted"/>
<dbReference type="STRING" id="356305.SAMN05421841_1076"/>